<evidence type="ECO:0000313" key="3">
    <source>
        <dbReference type="Proteomes" id="UP000618931"/>
    </source>
</evidence>
<dbReference type="Proteomes" id="UP000618931">
    <property type="component" value="Unassembled WGS sequence"/>
</dbReference>
<proteinExistence type="predicted"/>
<organism evidence="2 3">
    <name type="scientific">Hymenobacter ruricola</name>
    <dbReference type="NCBI Taxonomy" id="2791023"/>
    <lineage>
        <taxon>Bacteria</taxon>
        <taxon>Pseudomonadati</taxon>
        <taxon>Bacteroidota</taxon>
        <taxon>Cytophagia</taxon>
        <taxon>Cytophagales</taxon>
        <taxon>Hymenobacteraceae</taxon>
        <taxon>Hymenobacter</taxon>
    </lineage>
</organism>
<protein>
    <recommendedName>
        <fullName evidence="1">Gliding motility-associated protein GldM first immunoglobulin-like domain-containing protein</fullName>
    </recommendedName>
</protein>
<name>A0ABS0I0E1_9BACT</name>
<feature type="domain" description="Gliding motility-associated protein GldM first immunoglobulin-like" evidence="1">
    <location>
        <begin position="202"/>
        <end position="291"/>
    </location>
</feature>
<accession>A0ABS0I0E1</accession>
<comment type="caution">
    <text evidence="2">The sequence shown here is derived from an EMBL/GenBank/DDBJ whole genome shotgun (WGS) entry which is preliminary data.</text>
</comment>
<dbReference type="EMBL" id="JADQDM010000002">
    <property type="protein sequence ID" value="MBF9220398.1"/>
    <property type="molecule type" value="Genomic_DNA"/>
</dbReference>
<gene>
    <name evidence="2" type="ORF">I2H31_04715</name>
</gene>
<dbReference type="InterPro" id="IPR048405">
    <property type="entry name" value="GldM_Ig-like-1"/>
</dbReference>
<dbReference type="Pfam" id="PF21601">
    <property type="entry name" value="GldM_2nd"/>
    <property type="match status" value="1"/>
</dbReference>
<evidence type="ECO:0000313" key="2">
    <source>
        <dbReference type="EMBL" id="MBF9220398.1"/>
    </source>
</evidence>
<reference evidence="2 3" key="1">
    <citation type="submission" date="2020-11" db="EMBL/GenBank/DDBJ databases">
        <authorList>
            <person name="Kim M.K."/>
        </authorList>
    </citation>
    <scope>NUCLEOTIDE SEQUENCE [LARGE SCALE GENOMIC DNA]</scope>
    <source>
        <strain evidence="2 3">BT662</strain>
    </source>
</reference>
<evidence type="ECO:0000259" key="1">
    <source>
        <dbReference type="Pfam" id="PF21601"/>
    </source>
</evidence>
<sequence length="293" mass="31887">MIRSVGLLLGGVLVAAATGLGFYQQQAGQTRLDQEVALLSQQLSEANVGVAQNADYTVKFMRYAVEKNRYQSHEVAALASAEDLRVRTTALLREIRALRRATGPADSVALLRPRAPLLIEQARQFDEPAFPALRQQLALYSAAIRRLHPTDSSSLVVPSLDDASPALAVASLAQAENALLAAETGTLKYLMQQIGRQEPRAKVVAVATPQSNRVAPGEVYRAHLVLVKSLSSPSIRMFYNGHPIPIDREGAGLVRFKAPAKAGPAEWHGAIRARLGGRDTTFRVRVPYRVVRR</sequence>
<keyword evidence="3" id="KW-1185">Reference proteome</keyword>
<dbReference type="RefSeq" id="WP_196291857.1">
    <property type="nucleotide sequence ID" value="NZ_JADQDM010000002.1"/>
</dbReference>